<proteinExistence type="inferred from homology"/>
<evidence type="ECO:0000313" key="9">
    <source>
        <dbReference type="EMBL" id="EEC96745.1"/>
    </source>
</evidence>
<comment type="cofactor">
    <cofactor evidence="7">
        <name>Zn(2+)</name>
        <dbReference type="ChEBI" id="CHEBI:29105"/>
    </cofactor>
    <text evidence="7">Binds 1 zinc ion.</text>
</comment>
<dbReference type="SUPFAM" id="SSF55486">
    <property type="entry name" value="Metalloproteases ('zincins'), catalytic domain"/>
    <property type="match status" value="1"/>
</dbReference>
<keyword evidence="6 7" id="KW-0482">Metalloprotease</keyword>
<sequence length="746" mass="85679">MQKYIYVLSNTCQAVKNFQIRLFGIARKSMHFYLPIIPYLCYINKSTLKNMKQNSENPFFGTYRTPFETPPFDQIETEHYEPAFDEGIRQLDEEVRAIANNAKLPTFENTIVALERSGKLLDKVSSAFFNVLNAEADDEMMDISQRVSPKLSESSNNIYLNEKLFARVKSVYDQKEELHLPTEDARLLEETFEAFSVRGAALGPENKEKYRRLSSELSLLSLTFDQNALKDKNRYELLLTKEDELEGLPESIREAAALRAKEKGKTGWLFNLSAPSYVPFMRYSALRGLREKMYREYMSVGNKGDEYDNKEIIRKIVNIRQEIANLMGHANYADYKLKHTMAKTPARVYKLLNELLEAYKPVAQSEYEAVQGFASVTEKKNITVMPWDWSYYSEKLKDTRFNVNDEMTRPYFELNHVKKGVFGLATQLYGITFKENKEIPVYHPEVEAYEVYDADGKFLSILYTDFHPRDGKQSGAWMNSIKEQYRDQDGEDSRPQIIIVMNFTRPTETKPSLLTFDEVNTLLHEFGHALHGMFAKGSYASLSGTNVYRDFVELPSQLMENWLTEKEFLDQIAIHYQTGEKIPQELVQKLIDASNFNVGYACCRQLSFGFLDMAWHTRTEPFGGDVIAFEKEAWKQTVIVPEVTGTLMSSSFGHIFSGGYSAGYYGYKWAEVLDADAFSVFKETGIFNRETARSFRENILSKGGTEDPDILYRRFRGKDAEIGALLKRNGIEPADSSASGSDQMQV</sequence>
<dbReference type="Proteomes" id="UP000005510">
    <property type="component" value="Unassembled WGS sequence"/>
</dbReference>
<keyword evidence="4 7" id="KW-0378">Hydrolase</keyword>
<organism evidence="9 10">
    <name type="scientific">Parabacteroides johnsonii DSM 18315</name>
    <dbReference type="NCBI Taxonomy" id="537006"/>
    <lineage>
        <taxon>Bacteria</taxon>
        <taxon>Pseudomonadati</taxon>
        <taxon>Bacteroidota</taxon>
        <taxon>Bacteroidia</taxon>
        <taxon>Bacteroidales</taxon>
        <taxon>Tannerellaceae</taxon>
        <taxon>Parabacteroides</taxon>
    </lineage>
</organism>
<evidence type="ECO:0000256" key="5">
    <source>
        <dbReference type="ARBA" id="ARBA00022833"/>
    </source>
</evidence>
<evidence type="ECO:0000256" key="7">
    <source>
        <dbReference type="RuleBase" id="RU003435"/>
    </source>
</evidence>
<dbReference type="InterPro" id="IPR024079">
    <property type="entry name" value="MetalloPept_cat_dom_sf"/>
</dbReference>
<dbReference type="InterPro" id="IPR045090">
    <property type="entry name" value="Pept_M3A_M3B"/>
</dbReference>
<comment type="caution">
    <text evidence="9">The sequence shown here is derived from an EMBL/GenBank/DDBJ whole genome shotgun (WGS) entry which is preliminary data.</text>
</comment>
<evidence type="ECO:0000256" key="2">
    <source>
        <dbReference type="ARBA" id="ARBA00022670"/>
    </source>
</evidence>
<dbReference type="Gene3D" id="3.40.390.10">
    <property type="entry name" value="Collagenase (Catalytic Domain)"/>
    <property type="match status" value="1"/>
</dbReference>
<dbReference type="InterPro" id="IPR024077">
    <property type="entry name" value="Neurolysin/TOP_dom2"/>
</dbReference>
<keyword evidence="3 7" id="KW-0479">Metal-binding</keyword>
<dbReference type="GO" id="GO:0004180">
    <property type="term" value="F:carboxypeptidase activity"/>
    <property type="evidence" value="ECO:0007669"/>
    <property type="project" value="TreeGrafter"/>
</dbReference>
<dbReference type="PANTHER" id="PTHR43660">
    <property type="entry name" value="DIPEPTIDYL CARBOXYPEPTIDASE"/>
    <property type="match status" value="1"/>
</dbReference>
<dbReference type="Pfam" id="PF01432">
    <property type="entry name" value="Peptidase_M3"/>
    <property type="match status" value="1"/>
</dbReference>
<feature type="domain" description="Peptidase M3A/M3B catalytic" evidence="8">
    <location>
        <begin position="280"/>
        <end position="730"/>
    </location>
</feature>
<dbReference type="Gene3D" id="1.10.1370.10">
    <property type="entry name" value="Neurolysin, domain 3"/>
    <property type="match status" value="1"/>
</dbReference>
<dbReference type="Gene3D" id="1.10.1370.40">
    <property type="match status" value="1"/>
</dbReference>
<evidence type="ECO:0000313" key="10">
    <source>
        <dbReference type="Proteomes" id="UP000005510"/>
    </source>
</evidence>
<evidence type="ECO:0000256" key="1">
    <source>
        <dbReference type="ARBA" id="ARBA00006040"/>
    </source>
</evidence>
<reference evidence="9 10" key="1">
    <citation type="submission" date="2008-10" db="EMBL/GenBank/DDBJ databases">
        <title>Draft genome sequence of Parabacteroides johnsonii (DSM 18315).</title>
        <authorList>
            <person name="Sudarsanam P."/>
            <person name="Ley R."/>
            <person name="Guruge J."/>
            <person name="Turnbaugh P.J."/>
            <person name="Mahowald M."/>
            <person name="Liep D."/>
            <person name="Gordon J."/>
        </authorList>
    </citation>
    <scope>NUCLEOTIDE SEQUENCE [LARGE SCALE GENOMIC DNA]</scope>
    <source>
        <strain evidence="9 10">DSM 18315</strain>
    </source>
</reference>
<protein>
    <submittedName>
        <fullName evidence="9">Peptidase family M3</fullName>
        <ecNumber evidence="9">3.4.-.-</ecNumber>
    </submittedName>
</protein>
<dbReference type="STRING" id="537006.PRABACTJOHN_01848"/>
<accession>B7B9Z3</accession>
<comment type="similarity">
    <text evidence="1 7">Belongs to the peptidase M3 family.</text>
</comment>
<dbReference type="GO" id="GO:0006508">
    <property type="term" value="P:proteolysis"/>
    <property type="evidence" value="ECO:0007669"/>
    <property type="project" value="UniProtKB-KW"/>
</dbReference>
<dbReference type="EC" id="3.4.-.-" evidence="9"/>
<gene>
    <name evidence="9" type="ORF">PRABACTJOHN_01848</name>
</gene>
<dbReference type="InterPro" id="IPR001567">
    <property type="entry name" value="Pept_M3A_M3B_dom"/>
</dbReference>
<evidence type="ECO:0000256" key="6">
    <source>
        <dbReference type="ARBA" id="ARBA00023049"/>
    </source>
</evidence>
<dbReference type="FunFam" id="3.40.390.10:FF:000009">
    <property type="entry name" value="Oligopeptidase A"/>
    <property type="match status" value="1"/>
</dbReference>
<dbReference type="HOGENOM" id="CLU_001805_4_0_10"/>
<dbReference type="PANTHER" id="PTHR43660:SF1">
    <property type="entry name" value="DIPEPTIDYL CARBOXYPEPTIDASE"/>
    <property type="match status" value="1"/>
</dbReference>
<dbReference type="GO" id="GO:0005829">
    <property type="term" value="C:cytosol"/>
    <property type="evidence" value="ECO:0007669"/>
    <property type="project" value="TreeGrafter"/>
</dbReference>
<dbReference type="GO" id="GO:0046872">
    <property type="term" value="F:metal ion binding"/>
    <property type="evidence" value="ECO:0007669"/>
    <property type="project" value="UniProtKB-UniRule"/>
</dbReference>
<dbReference type="GO" id="GO:0004222">
    <property type="term" value="F:metalloendopeptidase activity"/>
    <property type="evidence" value="ECO:0007669"/>
    <property type="project" value="InterPro"/>
</dbReference>
<dbReference type="InterPro" id="IPR034005">
    <property type="entry name" value="M3A_DCP"/>
</dbReference>
<dbReference type="CDD" id="cd06456">
    <property type="entry name" value="M3A_DCP"/>
    <property type="match status" value="1"/>
</dbReference>
<evidence type="ECO:0000256" key="3">
    <source>
        <dbReference type="ARBA" id="ARBA00022723"/>
    </source>
</evidence>
<dbReference type="AlphaFoldDB" id="B7B9Z3"/>
<reference evidence="9 10" key="2">
    <citation type="submission" date="2008-10" db="EMBL/GenBank/DDBJ databases">
        <authorList>
            <person name="Fulton L."/>
            <person name="Clifton S."/>
            <person name="Fulton B."/>
            <person name="Xu J."/>
            <person name="Minx P."/>
            <person name="Pepin K.H."/>
            <person name="Johnson M."/>
            <person name="Bhonagiri V."/>
            <person name="Nash W.E."/>
            <person name="Mardis E.R."/>
            <person name="Wilson R.K."/>
        </authorList>
    </citation>
    <scope>NUCLEOTIDE SEQUENCE [LARGE SCALE GENOMIC DNA]</scope>
    <source>
        <strain evidence="9 10">DSM 18315</strain>
    </source>
</reference>
<name>B7B9Z3_9BACT</name>
<evidence type="ECO:0000256" key="4">
    <source>
        <dbReference type="ARBA" id="ARBA00022801"/>
    </source>
</evidence>
<evidence type="ECO:0000259" key="8">
    <source>
        <dbReference type="Pfam" id="PF01432"/>
    </source>
</evidence>
<keyword evidence="2 7" id="KW-0645">Protease</keyword>
<dbReference type="EMBL" id="ABYH01000210">
    <property type="protein sequence ID" value="EEC96745.1"/>
    <property type="molecule type" value="Genomic_DNA"/>
</dbReference>
<keyword evidence="5 7" id="KW-0862">Zinc</keyword>